<feature type="compositionally biased region" description="Polar residues" evidence="2">
    <location>
        <begin position="1"/>
        <end position="25"/>
    </location>
</feature>
<dbReference type="GO" id="GO:0043015">
    <property type="term" value="F:gamma-tubulin binding"/>
    <property type="evidence" value="ECO:0007669"/>
    <property type="project" value="TreeGrafter"/>
</dbReference>
<reference evidence="4" key="1">
    <citation type="submission" date="2022-11" db="UniProtKB">
        <authorList>
            <consortium name="WormBaseParasite"/>
        </authorList>
    </citation>
    <scope>IDENTIFICATION</scope>
</reference>
<evidence type="ECO:0000256" key="2">
    <source>
        <dbReference type="SAM" id="MobiDB-lite"/>
    </source>
</evidence>
<dbReference type="GO" id="GO:0000930">
    <property type="term" value="C:gamma-tubulin complex"/>
    <property type="evidence" value="ECO:0007669"/>
    <property type="project" value="TreeGrafter"/>
</dbReference>
<dbReference type="InterPro" id="IPR019269">
    <property type="entry name" value="BLOC1_su2"/>
</dbReference>
<evidence type="ECO:0000313" key="3">
    <source>
        <dbReference type="Proteomes" id="UP000887572"/>
    </source>
</evidence>
<dbReference type="GO" id="GO:0032418">
    <property type="term" value="P:lysosome localization"/>
    <property type="evidence" value="ECO:0007669"/>
    <property type="project" value="TreeGrafter"/>
</dbReference>
<dbReference type="WBParaSite" id="Gr19_v10_g17734.t1">
    <property type="protein sequence ID" value="Gr19_v10_g17734.t1"/>
    <property type="gene ID" value="Gr19_v10_g17734"/>
</dbReference>
<dbReference type="GO" id="GO:0099078">
    <property type="term" value="C:BORC complex"/>
    <property type="evidence" value="ECO:0007669"/>
    <property type="project" value="TreeGrafter"/>
</dbReference>
<evidence type="ECO:0000313" key="4">
    <source>
        <dbReference type="WBParaSite" id="Gr19_v10_g17734.t1"/>
    </source>
</evidence>
<name>A0A914HLI2_GLORO</name>
<evidence type="ECO:0000256" key="1">
    <source>
        <dbReference type="ARBA" id="ARBA00008468"/>
    </source>
</evidence>
<dbReference type="GO" id="GO:0016197">
    <property type="term" value="P:endosomal transport"/>
    <property type="evidence" value="ECO:0007669"/>
    <property type="project" value="TreeGrafter"/>
</dbReference>
<dbReference type="AlphaFoldDB" id="A0A914HLI2"/>
<protein>
    <submittedName>
        <fullName evidence="4">Biogenesis of lysosome-related organelles complex 1 subunit 2</fullName>
    </submittedName>
</protein>
<proteinExistence type="inferred from homology"/>
<organism evidence="3 4">
    <name type="scientific">Globodera rostochiensis</name>
    <name type="common">Golden nematode worm</name>
    <name type="synonym">Heterodera rostochiensis</name>
    <dbReference type="NCBI Taxonomy" id="31243"/>
    <lineage>
        <taxon>Eukaryota</taxon>
        <taxon>Metazoa</taxon>
        <taxon>Ecdysozoa</taxon>
        <taxon>Nematoda</taxon>
        <taxon>Chromadorea</taxon>
        <taxon>Rhabditida</taxon>
        <taxon>Tylenchina</taxon>
        <taxon>Tylenchomorpha</taxon>
        <taxon>Tylenchoidea</taxon>
        <taxon>Heteroderidae</taxon>
        <taxon>Heteroderinae</taxon>
        <taxon>Globodera</taxon>
    </lineage>
</organism>
<sequence>MEINERSSGSSECPLSPTNSATTAVVSDEVKQRAQLASDRLYAYMQGQIQGTIDDYKLLEGMNTATSQRYADMEQVTCTISDRLAQLQRKYEELRPFLEQIDEIDEASRRMEAAVSTLETYVSALEAKLKNFHQQNPSR</sequence>
<dbReference type="PANTHER" id="PTHR46479:SF1">
    <property type="entry name" value="BIOGENESIS OF LYSOSOME-RELATED ORGANELLES COMPLEX 1 SUBUNIT 2"/>
    <property type="match status" value="1"/>
</dbReference>
<dbReference type="PANTHER" id="PTHR46479">
    <property type="entry name" value="BIOGENESIS OF LYSOSOME-RELATED ORGANELLES COMPLEX 1 SUBUNIT 2"/>
    <property type="match status" value="1"/>
</dbReference>
<dbReference type="GO" id="GO:0031083">
    <property type="term" value="C:BLOC-1 complex"/>
    <property type="evidence" value="ECO:0007669"/>
    <property type="project" value="TreeGrafter"/>
</dbReference>
<keyword evidence="3" id="KW-1185">Reference proteome</keyword>
<accession>A0A914HLI2</accession>
<comment type="similarity">
    <text evidence="1">Belongs to the BLOC1S2 family.</text>
</comment>
<dbReference type="Pfam" id="PF10046">
    <property type="entry name" value="BLOC1_2"/>
    <property type="match status" value="1"/>
</dbReference>
<dbReference type="Proteomes" id="UP000887572">
    <property type="component" value="Unplaced"/>
</dbReference>
<feature type="region of interest" description="Disordered" evidence="2">
    <location>
        <begin position="1"/>
        <end position="28"/>
    </location>
</feature>